<dbReference type="Gene3D" id="3.10.105.10">
    <property type="entry name" value="Dipeptide-binding Protein, Domain 3"/>
    <property type="match status" value="1"/>
</dbReference>
<keyword evidence="6" id="KW-1185">Reference proteome</keyword>
<keyword evidence="2 3" id="KW-0732">Signal</keyword>
<comment type="caution">
    <text evidence="5">The sequence shown here is derived from an EMBL/GenBank/DDBJ whole genome shotgun (WGS) entry which is preliminary data.</text>
</comment>
<evidence type="ECO:0000313" key="6">
    <source>
        <dbReference type="Proteomes" id="UP000231501"/>
    </source>
</evidence>
<dbReference type="Proteomes" id="UP000231501">
    <property type="component" value="Unassembled WGS sequence"/>
</dbReference>
<protein>
    <submittedName>
        <fullName evidence="5">ABC transporter substrate-binding protein</fullName>
    </submittedName>
</protein>
<dbReference type="GO" id="GO:1904680">
    <property type="term" value="F:peptide transmembrane transporter activity"/>
    <property type="evidence" value="ECO:0007669"/>
    <property type="project" value="TreeGrafter"/>
</dbReference>
<dbReference type="Pfam" id="PF00496">
    <property type="entry name" value="SBP_bac_5"/>
    <property type="match status" value="1"/>
</dbReference>
<dbReference type="InterPro" id="IPR030678">
    <property type="entry name" value="Peptide/Ni-bd"/>
</dbReference>
<dbReference type="RefSeq" id="WP_099862141.1">
    <property type="nucleotide sequence ID" value="NZ_PEOG01000033.1"/>
</dbReference>
<reference evidence="5 6" key="1">
    <citation type="submission" date="2017-11" db="EMBL/GenBank/DDBJ databases">
        <title>Draft genome sequence of Mitsuaria sp. HWN-4.</title>
        <authorList>
            <person name="Gundlapally S.R."/>
        </authorList>
    </citation>
    <scope>NUCLEOTIDE SEQUENCE [LARGE SCALE GENOMIC DNA]</scope>
    <source>
        <strain evidence="5 6">HWN-4</strain>
    </source>
</reference>
<dbReference type="OrthoDB" id="9801799at2"/>
<dbReference type="GO" id="GO:0042938">
    <property type="term" value="P:dipeptide transport"/>
    <property type="evidence" value="ECO:0007669"/>
    <property type="project" value="TreeGrafter"/>
</dbReference>
<dbReference type="Gene3D" id="3.90.76.10">
    <property type="entry name" value="Dipeptide-binding Protein, Domain 1"/>
    <property type="match status" value="1"/>
</dbReference>
<evidence type="ECO:0000256" key="1">
    <source>
        <dbReference type="ARBA" id="ARBA00005695"/>
    </source>
</evidence>
<proteinExistence type="inferred from homology"/>
<name>A0A2G9C874_9BURK</name>
<accession>A0A2G9C874</accession>
<dbReference type="InterPro" id="IPR039424">
    <property type="entry name" value="SBP_5"/>
</dbReference>
<dbReference type="PANTHER" id="PTHR30290:SF38">
    <property type="entry name" value="D,D-DIPEPTIDE-BINDING PERIPLASMIC PROTEIN DDPA-RELATED"/>
    <property type="match status" value="1"/>
</dbReference>
<dbReference type="InterPro" id="IPR000914">
    <property type="entry name" value="SBP_5_dom"/>
</dbReference>
<evidence type="ECO:0000259" key="4">
    <source>
        <dbReference type="Pfam" id="PF00496"/>
    </source>
</evidence>
<dbReference type="SUPFAM" id="SSF53850">
    <property type="entry name" value="Periplasmic binding protein-like II"/>
    <property type="match status" value="1"/>
</dbReference>
<dbReference type="GO" id="GO:0043190">
    <property type="term" value="C:ATP-binding cassette (ABC) transporter complex"/>
    <property type="evidence" value="ECO:0007669"/>
    <property type="project" value="InterPro"/>
</dbReference>
<dbReference type="AlphaFoldDB" id="A0A2G9C874"/>
<dbReference type="PANTHER" id="PTHR30290">
    <property type="entry name" value="PERIPLASMIC BINDING COMPONENT OF ABC TRANSPORTER"/>
    <property type="match status" value="1"/>
</dbReference>
<dbReference type="GO" id="GO:0030288">
    <property type="term" value="C:outer membrane-bounded periplasmic space"/>
    <property type="evidence" value="ECO:0007669"/>
    <property type="project" value="TreeGrafter"/>
</dbReference>
<dbReference type="CDD" id="cd08493">
    <property type="entry name" value="PBP2_DppA_like"/>
    <property type="match status" value="1"/>
</dbReference>
<dbReference type="EMBL" id="PEOG01000033">
    <property type="protein sequence ID" value="PIM52651.1"/>
    <property type="molecule type" value="Genomic_DNA"/>
</dbReference>
<feature type="domain" description="Solute-binding protein family 5" evidence="4">
    <location>
        <begin position="73"/>
        <end position="453"/>
    </location>
</feature>
<sequence length="532" mass="60068">MRPALSLSLAVWLLAALPVVHAAGAAAPKPLVYCTDASPEGFDPGLWDSASTNNVNNQMFQGLVRFERGGTALQPALATSWTISPDARVFTFTLREQVRFHTRPWFTPTRPMNADDVLFTFGRFLDREHPFNKAFPANFIYPQNLGLAKAITKMEKLDDRTVRFTLAQPNVTFVTWFAMAFAGIQSAEYGAQLLREGKASQINRLPIGTGPYRFRSYAKDDVVRMEANPDYWGEPQKTQKLIFTISREAAVRVQKLLAGECQITSPLRDIDVAAIDRHPQRIRLEKIQALNISYLSFNLRKPPTDNRLVREALDIAVDRDAIFRALFPRGDAMQAVNPFPPAIPGYNRALRNEYNPERAKALLRQAGFPNGLDIDLWALPVTRPTNPNGQLMAQLIQQDWARIGVRAQIRTYEWGEYLKRANAGEHSVYMSGWSGESGDADDFLTPNLSCATNKSGVKFCNAEFERLIDAARATPDPRRRIALYEQAQVIFKRERPWITMAHSTVYIPTSKDLRGFRMQPNGGVVFENVYRE</sequence>
<dbReference type="PIRSF" id="PIRSF002741">
    <property type="entry name" value="MppA"/>
    <property type="match status" value="1"/>
</dbReference>
<feature type="chain" id="PRO_5013627794" evidence="3">
    <location>
        <begin position="23"/>
        <end position="532"/>
    </location>
</feature>
<dbReference type="Gene3D" id="3.40.190.10">
    <property type="entry name" value="Periplasmic binding protein-like II"/>
    <property type="match status" value="1"/>
</dbReference>
<gene>
    <name evidence="5" type="ORF">CS062_13430</name>
</gene>
<comment type="similarity">
    <text evidence="1">Belongs to the bacterial solute-binding protein 5 family.</text>
</comment>
<evidence type="ECO:0000313" key="5">
    <source>
        <dbReference type="EMBL" id="PIM52651.1"/>
    </source>
</evidence>
<evidence type="ECO:0000256" key="2">
    <source>
        <dbReference type="ARBA" id="ARBA00022729"/>
    </source>
</evidence>
<evidence type="ECO:0000256" key="3">
    <source>
        <dbReference type="SAM" id="SignalP"/>
    </source>
</evidence>
<organism evidence="5 6">
    <name type="scientific">Roseateles chitinivorans</name>
    <dbReference type="NCBI Taxonomy" id="2917965"/>
    <lineage>
        <taxon>Bacteria</taxon>
        <taxon>Pseudomonadati</taxon>
        <taxon>Pseudomonadota</taxon>
        <taxon>Betaproteobacteria</taxon>
        <taxon>Burkholderiales</taxon>
        <taxon>Sphaerotilaceae</taxon>
        <taxon>Roseateles</taxon>
    </lineage>
</organism>
<feature type="signal peptide" evidence="3">
    <location>
        <begin position="1"/>
        <end position="22"/>
    </location>
</feature>